<organism evidence="1 2">
    <name type="scientific">Selenomonas ruminantium subsp. lactilytica (strain NBRC 103574 / TAM6421)</name>
    <dbReference type="NCBI Taxonomy" id="927704"/>
    <lineage>
        <taxon>Bacteria</taxon>
        <taxon>Bacillati</taxon>
        <taxon>Bacillota</taxon>
        <taxon>Negativicutes</taxon>
        <taxon>Selenomonadales</taxon>
        <taxon>Selenomonadaceae</taxon>
        <taxon>Selenomonas</taxon>
    </lineage>
</organism>
<sequence>MGMGERQVTLAFMKYELQQRQEEYEKQQREAQQ</sequence>
<dbReference type="EMBL" id="AP012301">
    <property type="protein sequence ID" value="BAL85205.1"/>
    <property type="molecule type" value="Genomic_DNA"/>
</dbReference>
<name>I0GWR8_SELRL</name>
<evidence type="ECO:0000313" key="2">
    <source>
        <dbReference type="Proteomes" id="UP000007887"/>
    </source>
</evidence>
<reference evidence="1 2" key="1">
    <citation type="submission" date="2011-10" db="EMBL/GenBank/DDBJ databases">
        <title>Whole genome sequence of Selenomonas ruminantium subsp. lactilytica TAM6421.</title>
        <authorList>
            <person name="Oguchi A."/>
            <person name="Ankai A."/>
            <person name="Kaneko J."/>
            <person name="Yamada-Narita S."/>
            <person name="Fukui S."/>
            <person name="Takahashi M."/>
            <person name="Onodera T."/>
            <person name="Kojima S."/>
            <person name="Fushimi T."/>
            <person name="Abe N."/>
            <person name="Kamio Y."/>
            <person name="Yamazaki S."/>
            <person name="Fujita N."/>
        </authorList>
    </citation>
    <scope>NUCLEOTIDE SEQUENCE [LARGE SCALE GENOMIC DNA]</scope>
    <source>
        <strain evidence="2">NBRC 103574 / TAM6421</strain>
        <plasmid evidence="1 2">pSRC5</plasmid>
    </source>
</reference>
<proteinExistence type="predicted"/>
<protein>
    <submittedName>
        <fullName evidence="1">Uncharacterized protein</fullName>
    </submittedName>
</protein>
<dbReference type="AlphaFoldDB" id="I0GWR8"/>
<dbReference type="PATRIC" id="fig|927704.6.peg.3548"/>
<keyword evidence="1" id="KW-0614">Plasmid</keyword>
<gene>
    <name evidence="1" type="ordered locus">SELR_pSRC500310</name>
</gene>
<accession>I0GWR8</accession>
<evidence type="ECO:0000313" key="1">
    <source>
        <dbReference type="EMBL" id="BAL85205.1"/>
    </source>
</evidence>
<dbReference type="Proteomes" id="UP000007887">
    <property type="component" value="Plasmid pSRC5"/>
</dbReference>
<dbReference type="HOGENOM" id="CLU_3383715_0_0_9"/>
<dbReference type="KEGG" id="sri:SELR_pSRC500310"/>
<geneLocation type="plasmid" evidence="1 2">
    <name>pSRC5</name>
</geneLocation>